<gene>
    <name evidence="3" type="ORF">FTUN_0531</name>
</gene>
<dbReference type="Pfam" id="PF04028">
    <property type="entry name" value="DUF374"/>
    <property type="match status" value="1"/>
</dbReference>
<feature type="coiled-coil region" evidence="1">
    <location>
        <begin position="223"/>
        <end position="250"/>
    </location>
</feature>
<name>A0A6M5YI82_9BACT</name>
<sequence length="274" mass="30291">MSGSSSPMSRSPRAHSDEATRAAFRFSDLSGYSYKKRLTIRAASGLLTGLIRLLGSTIRYEFEGREHLEAAAQNGRIPIYAFWHDSIALATYAFRGQSIVVMTSQSFDGEYIARSIQRFGYGATRGSSTRGGIGALIEMIRLMRNGYPAAFTIDGPKGPRHVVKPGAILLAKKTGHPIVPIAFVPSRSWSLTRSWDRTIAPKPFSRARVVIAPPITVDPNVDEAGVEAKVRELQASLDALDQRCQEWRTAHNNRSWWPAWGRRRLGAPPLSSRP</sequence>
<dbReference type="AlphaFoldDB" id="A0A6M5YI82"/>
<accession>A0A6M5YI82</accession>
<protein>
    <recommendedName>
        <fullName evidence="2">DUF374 domain-containing protein</fullName>
    </recommendedName>
</protein>
<dbReference type="Proteomes" id="UP000503447">
    <property type="component" value="Chromosome"/>
</dbReference>
<evidence type="ECO:0000259" key="2">
    <source>
        <dbReference type="Pfam" id="PF04028"/>
    </source>
</evidence>
<organism evidence="3 4">
    <name type="scientific">Frigoriglobus tundricola</name>
    <dbReference type="NCBI Taxonomy" id="2774151"/>
    <lineage>
        <taxon>Bacteria</taxon>
        <taxon>Pseudomonadati</taxon>
        <taxon>Planctomycetota</taxon>
        <taxon>Planctomycetia</taxon>
        <taxon>Gemmatales</taxon>
        <taxon>Gemmataceae</taxon>
        <taxon>Frigoriglobus</taxon>
    </lineage>
</organism>
<feature type="domain" description="DUF374" evidence="2">
    <location>
        <begin position="93"/>
        <end position="160"/>
    </location>
</feature>
<dbReference type="SUPFAM" id="SSF69593">
    <property type="entry name" value="Glycerol-3-phosphate (1)-acyltransferase"/>
    <property type="match status" value="1"/>
</dbReference>
<dbReference type="CDD" id="cd07983">
    <property type="entry name" value="LPLAT_DUF374-like"/>
    <property type="match status" value="1"/>
</dbReference>
<keyword evidence="4" id="KW-1185">Reference proteome</keyword>
<keyword evidence="1" id="KW-0175">Coiled coil</keyword>
<proteinExistence type="predicted"/>
<dbReference type="EMBL" id="CP053452">
    <property type="protein sequence ID" value="QJW93031.1"/>
    <property type="molecule type" value="Genomic_DNA"/>
</dbReference>
<evidence type="ECO:0000256" key="1">
    <source>
        <dbReference type="SAM" id="Coils"/>
    </source>
</evidence>
<reference evidence="4" key="1">
    <citation type="submission" date="2020-05" db="EMBL/GenBank/DDBJ databases">
        <title>Frigoriglobus tundricola gen. nov., sp. nov., a psychrotolerant cellulolytic planctomycete of the family Gemmataceae with two divergent copies of 16S rRNA gene.</title>
        <authorList>
            <person name="Kulichevskaya I.S."/>
            <person name="Ivanova A.A."/>
            <person name="Naumoff D.G."/>
            <person name="Beletsky A.V."/>
            <person name="Rijpstra W.I.C."/>
            <person name="Sinninghe Damste J.S."/>
            <person name="Mardanov A.V."/>
            <person name="Ravin N.V."/>
            <person name="Dedysh S.N."/>
        </authorList>
    </citation>
    <scope>NUCLEOTIDE SEQUENCE [LARGE SCALE GENOMIC DNA]</scope>
    <source>
        <strain evidence="4">PL17</strain>
    </source>
</reference>
<dbReference type="InterPro" id="IPR007172">
    <property type="entry name" value="DUF374"/>
</dbReference>
<dbReference type="KEGG" id="ftj:FTUN_0531"/>
<evidence type="ECO:0000313" key="3">
    <source>
        <dbReference type="EMBL" id="QJW93031.1"/>
    </source>
</evidence>
<evidence type="ECO:0000313" key="4">
    <source>
        <dbReference type="Proteomes" id="UP000503447"/>
    </source>
</evidence>